<evidence type="ECO:0000259" key="10">
    <source>
        <dbReference type="PROSITE" id="PS50071"/>
    </source>
</evidence>
<accession>A0A1D1V5Z0</accession>
<proteinExistence type="inferred from homology"/>
<dbReference type="STRING" id="947166.A0A1D1V5Z0"/>
<dbReference type="Pfam" id="PF00046">
    <property type="entry name" value="Homeodomain"/>
    <property type="match status" value="1"/>
</dbReference>
<dbReference type="Proteomes" id="UP000186922">
    <property type="component" value="Unassembled WGS sequence"/>
</dbReference>
<feature type="region of interest" description="Disordered" evidence="9">
    <location>
        <begin position="178"/>
        <end position="233"/>
    </location>
</feature>
<evidence type="ECO:0000313" key="11">
    <source>
        <dbReference type="EMBL" id="GAU97136.1"/>
    </source>
</evidence>
<gene>
    <name evidence="11" type="primary">RvY_08488-1</name>
    <name evidence="11" type="synonym">RvY_08488.1</name>
    <name evidence="11" type="ORF">RvY_08488</name>
</gene>
<dbReference type="SMART" id="SM00389">
    <property type="entry name" value="HOX"/>
    <property type="match status" value="1"/>
</dbReference>
<keyword evidence="12" id="KW-1185">Reference proteome</keyword>
<dbReference type="InterPro" id="IPR052002">
    <property type="entry name" value="Even-skipped_HD"/>
</dbReference>
<evidence type="ECO:0000256" key="4">
    <source>
        <dbReference type="ARBA" id="ARBA00023155"/>
    </source>
</evidence>
<dbReference type="GO" id="GO:0005634">
    <property type="term" value="C:nucleus"/>
    <property type="evidence" value="ECO:0007669"/>
    <property type="project" value="UniProtKB-SubCell"/>
</dbReference>
<protein>
    <recommendedName>
        <fullName evidence="10">Homeobox domain-containing protein</fullName>
    </recommendedName>
</protein>
<dbReference type="PROSITE" id="PS50071">
    <property type="entry name" value="HOMEOBOX_2"/>
    <property type="match status" value="1"/>
</dbReference>
<evidence type="ECO:0000256" key="7">
    <source>
        <dbReference type="PROSITE-ProRule" id="PRU00108"/>
    </source>
</evidence>
<dbReference type="InterPro" id="IPR020479">
    <property type="entry name" value="HD_metazoa"/>
</dbReference>
<evidence type="ECO:0000256" key="6">
    <source>
        <dbReference type="ARBA" id="ARBA00038449"/>
    </source>
</evidence>
<dbReference type="Gene3D" id="1.10.10.60">
    <property type="entry name" value="Homeodomain-like"/>
    <property type="match status" value="1"/>
</dbReference>
<dbReference type="InterPro" id="IPR001356">
    <property type="entry name" value="HD"/>
</dbReference>
<keyword evidence="3 7" id="KW-0238">DNA-binding</keyword>
<comment type="caution">
    <text evidence="11">The sequence shown here is derived from an EMBL/GenBank/DDBJ whole genome shotgun (WGS) entry which is preliminary data.</text>
</comment>
<dbReference type="EMBL" id="BDGG01000004">
    <property type="protein sequence ID" value="GAU97136.1"/>
    <property type="molecule type" value="Genomic_DNA"/>
</dbReference>
<feature type="domain" description="Homeobox" evidence="10">
    <location>
        <begin position="38"/>
        <end position="98"/>
    </location>
</feature>
<dbReference type="PRINTS" id="PR00024">
    <property type="entry name" value="HOMEOBOX"/>
</dbReference>
<evidence type="ECO:0000256" key="2">
    <source>
        <dbReference type="ARBA" id="ARBA00022473"/>
    </source>
</evidence>
<evidence type="ECO:0000256" key="3">
    <source>
        <dbReference type="ARBA" id="ARBA00023125"/>
    </source>
</evidence>
<evidence type="ECO:0000256" key="8">
    <source>
        <dbReference type="RuleBase" id="RU000682"/>
    </source>
</evidence>
<keyword evidence="5 7" id="KW-0539">Nucleus</keyword>
<dbReference type="PANTHER" id="PTHR46294:SF4">
    <property type="entry name" value="SEGMENTATION PROTEIN EVEN-SKIPPED"/>
    <property type="match status" value="1"/>
</dbReference>
<keyword evidence="4 7" id="KW-0371">Homeobox</keyword>
<comment type="similarity">
    <text evidence="6">Belongs to the even-skipped homeobox family.</text>
</comment>
<dbReference type="InterPro" id="IPR017970">
    <property type="entry name" value="Homeobox_CS"/>
</dbReference>
<organism evidence="11 12">
    <name type="scientific">Ramazzottius varieornatus</name>
    <name type="common">Water bear</name>
    <name type="synonym">Tardigrade</name>
    <dbReference type="NCBI Taxonomy" id="947166"/>
    <lineage>
        <taxon>Eukaryota</taxon>
        <taxon>Metazoa</taxon>
        <taxon>Ecdysozoa</taxon>
        <taxon>Tardigrada</taxon>
        <taxon>Eutardigrada</taxon>
        <taxon>Parachela</taxon>
        <taxon>Hypsibioidea</taxon>
        <taxon>Ramazzottiidae</taxon>
        <taxon>Ramazzottius</taxon>
    </lineage>
</organism>
<dbReference type="PANTHER" id="PTHR46294">
    <property type="entry name" value="SEGMENTATION PROTEIN EVEN-SKIPPED"/>
    <property type="match status" value="1"/>
</dbReference>
<reference evidence="11 12" key="1">
    <citation type="journal article" date="2016" name="Nat. Commun.">
        <title>Extremotolerant tardigrade genome and improved radiotolerance of human cultured cells by tardigrade-unique protein.</title>
        <authorList>
            <person name="Hashimoto T."/>
            <person name="Horikawa D.D."/>
            <person name="Saito Y."/>
            <person name="Kuwahara H."/>
            <person name="Kozuka-Hata H."/>
            <person name="Shin-I T."/>
            <person name="Minakuchi Y."/>
            <person name="Ohishi K."/>
            <person name="Motoyama A."/>
            <person name="Aizu T."/>
            <person name="Enomoto A."/>
            <person name="Kondo K."/>
            <person name="Tanaka S."/>
            <person name="Hara Y."/>
            <person name="Koshikawa S."/>
            <person name="Sagara H."/>
            <person name="Miura T."/>
            <person name="Yokobori S."/>
            <person name="Miyagawa K."/>
            <person name="Suzuki Y."/>
            <person name="Kubo T."/>
            <person name="Oyama M."/>
            <person name="Kohara Y."/>
            <person name="Fujiyama A."/>
            <person name="Arakawa K."/>
            <person name="Katayama T."/>
            <person name="Toyoda A."/>
            <person name="Kunieda T."/>
        </authorList>
    </citation>
    <scope>NUCLEOTIDE SEQUENCE [LARGE SCALE GENOMIC DNA]</scope>
    <source>
        <strain evidence="11 12">YOKOZUNA-1</strain>
    </source>
</reference>
<dbReference type="InterPro" id="IPR009057">
    <property type="entry name" value="Homeodomain-like_sf"/>
</dbReference>
<dbReference type="AlphaFoldDB" id="A0A1D1V5Z0"/>
<evidence type="ECO:0000256" key="5">
    <source>
        <dbReference type="ARBA" id="ARBA00023242"/>
    </source>
</evidence>
<dbReference type="OrthoDB" id="6159439at2759"/>
<evidence type="ECO:0000313" key="12">
    <source>
        <dbReference type="Proteomes" id="UP000186922"/>
    </source>
</evidence>
<dbReference type="GO" id="GO:0000978">
    <property type="term" value="F:RNA polymerase II cis-regulatory region sequence-specific DNA binding"/>
    <property type="evidence" value="ECO:0007669"/>
    <property type="project" value="TreeGrafter"/>
</dbReference>
<dbReference type="GO" id="GO:0000981">
    <property type="term" value="F:DNA-binding transcription factor activity, RNA polymerase II-specific"/>
    <property type="evidence" value="ECO:0007669"/>
    <property type="project" value="InterPro"/>
</dbReference>
<evidence type="ECO:0000256" key="9">
    <source>
        <dbReference type="SAM" id="MobiDB-lite"/>
    </source>
</evidence>
<name>A0A1D1V5Z0_RAMVA</name>
<dbReference type="SUPFAM" id="SSF46689">
    <property type="entry name" value="Homeodomain-like"/>
    <property type="match status" value="1"/>
</dbReference>
<dbReference type="CDD" id="cd00086">
    <property type="entry name" value="homeodomain"/>
    <property type="match status" value="1"/>
</dbReference>
<keyword evidence="2" id="KW-0217">Developmental protein</keyword>
<evidence type="ECO:0000256" key="1">
    <source>
        <dbReference type="ARBA" id="ARBA00004123"/>
    </source>
</evidence>
<feature type="DNA-binding region" description="Homeobox" evidence="7">
    <location>
        <begin position="40"/>
        <end position="99"/>
    </location>
</feature>
<dbReference type="PROSITE" id="PS00027">
    <property type="entry name" value="HOMEOBOX_1"/>
    <property type="match status" value="1"/>
</dbReference>
<comment type="subcellular location">
    <subcellularLocation>
        <location evidence="1 7 8">Nucleus</location>
    </subcellularLocation>
</comment>
<sequence>MIHDAEIPHTTECDGEYLNEPTDCSEKLTGCSINDPNNPIRRYRTAFSRDQISRLEKEFLRENYVSRPRRCELAASLNLPESTIKVWFQNRRMKDKRQRMSISWPYADPHFAAYMFNLASNNTLQRYAAASACVPQSSAPFPFYGMYPGATAAYGRPTVHSSPFSLPGAYPFVPRHEALPPTKSMDSPPPAFGGSTCDRWSPKVTSSRSPKIDCEKSPQRTPLFQALLGRRED</sequence>